<dbReference type="PANTHER" id="PTHR12049">
    <property type="entry name" value="PROTEIN ARGININE METHYLTRANSFERASE NDUFAF7, MITOCHONDRIAL"/>
    <property type="match status" value="1"/>
</dbReference>
<dbReference type="InterPro" id="IPR003788">
    <property type="entry name" value="NDUFAF7"/>
</dbReference>
<dbReference type="GO" id="GO:0032259">
    <property type="term" value="P:methylation"/>
    <property type="evidence" value="ECO:0007669"/>
    <property type="project" value="UniProtKB-KW"/>
</dbReference>
<evidence type="ECO:0000256" key="2">
    <source>
        <dbReference type="ARBA" id="ARBA00022679"/>
    </source>
</evidence>
<dbReference type="PANTHER" id="PTHR12049:SF7">
    <property type="entry name" value="PROTEIN ARGININE METHYLTRANSFERASE NDUFAF7, MITOCHONDRIAL"/>
    <property type="match status" value="1"/>
</dbReference>
<proteinExistence type="predicted"/>
<evidence type="ECO:0000313" key="4">
    <source>
        <dbReference type="EMBL" id="SEG30852.1"/>
    </source>
</evidence>
<reference evidence="4 5" key="1">
    <citation type="submission" date="2016-10" db="EMBL/GenBank/DDBJ databases">
        <authorList>
            <person name="de Groot N.N."/>
        </authorList>
    </citation>
    <scope>NUCLEOTIDE SEQUENCE [LARGE SCALE GENOMIC DNA]</scope>
    <source>
        <strain evidence="4 5">CGMCC 4.2023</strain>
    </source>
</reference>
<evidence type="ECO:0000313" key="5">
    <source>
        <dbReference type="Proteomes" id="UP000236754"/>
    </source>
</evidence>
<feature type="compositionally biased region" description="Basic and acidic residues" evidence="3">
    <location>
        <begin position="12"/>
        <end position="21"/>
    </location>
</feature>
<protein>
    <submittedName>
        <fullName evidence="4">SAM-dependent methyltransferase, MidA family</fullName>
    </submittedName>
</protein>
<dbReference type="InterPro" id="IPR029063">
    <property type="entry name" value="SAM-dependent_MTases_sf"/>
</dbReference>
<feature type="region of interest" description="Disordered" evidence="3">
    <location>
        <begin position="206"/>
        <end position="228"/>
    </location>
</feature>
<dbReference type="Proteomes" id="UP000236754">
    <property type="component" value="Unassembled WGS sequence"/>
</dbReference>
<gene>
    <name evidence="4" type="ORF">SAMN05216223_104288</name>
</gene>
<dbReference type="AlphaFoldDB" id="A0A1H5Z3K7"/>
<dbReference type="RefSeq" id="WP_407642820.1">
    <property type="nucleotide sequence ID" value="NZ_FNVU01000004.1"/>
</dbReference>
<dbReference type="SUPFAM" id="SSF53335">
    <property type="entry name" value="S-adenosyl-L-methionine-dependent methyltransferases"/>
    <property type="match status" value="1"/>
</dbReference>
<keyword evidence="1 4" id="KW-0489">Methyltransferase</keyword>
<accession>A0A1H5Z3K7</accession>
<dbReference type="GO" id="GO:0035243">
    <property type="term" value="F:protein-arginine omega-N symmetric methyltransferase activity"/>
    <property type="evidence" value="ECO:0007669"/>
    <property type="project" value="TreeGrafter"/>
</dbReference>
<evidence type="ECO:0000256" key="1">
    <source>
        <dbReference type="ARBA" id="ARBA00022603"/>
    </source>
</evidence>
<organism evidence="4 5">
    <name type="scientific">Actinacidiphila yanglinensis</name>
    <dbReference type="NCBI Taxonomy" id="310779"/>
    <lineage>
        <taxon>Bacteria</taxon>
        <taxon>Bacillati</taxon>
        <taxon>Actinomycetota</taxon>
        <taxon>Actinomycetes</taxon>
        <taxon>Kitasatosporales</taxon>
        <taxon>Streptomycetaceae</taxon>
        <taxon>Actinacidiphila</taxon>
    </lineage>
</organism>
<name>A0A1H5Z3K7_9ACTN</name>
<dbReference type="InterPro" id="IPR038375">
    <property type="entry name" value="NDUFAF7_sf"/>
</dbReference>
<keyword evidence="2 4" id="KW-0808">Transferase</keyword>
<keyword evidence="5" id="KW-1185">Reference proteome</keyword>
<dbReference type="Gene3D" id="3.40.50.12710">
    <property type="match status" value="1"/>
</dbReference>
<dbReference type="EMBL" id="FNVU01000004">
    <property type="protein sequence ID" value="SEG30852.1"/>
    <property type="molecule type" value="Genomic_DNA"/>
</dbReference>
<dbReference type="Pfam" id="PF02636">
    <property type="entry name" value="Methyltransf_28"/>
    <property type="match status" value="1"/>
</dbReference>
<feature type="region of interest" description="Disordered" evidence="3">
    <location>
        <begin position="1"/>
        <end position="28"/>
    </location>
</feature>
<evidence type="ECO:0000256" key="3">
    <source>
        <dbReference type="SAM" id="MobiDB-lite"/>
    </source>
</evidence>
<sequence length="375" mass="39247">MTSPTDSGGPEQHPERDRGPGPDEAGGPVWLPWQDAMERALYGPAGFFRRERPADHFRTSVHASPLFAGAVAELLARVDAALGRPARLDFVDMAAGAGELAAGVLAALAPGLAARVRVHAVERSPRPPGLDPRVTWTADPPRHTHGLLFANEWLDNVPLPVASPAPDGHPHYVEVRLADGGERLGRRVEAADALWLERWWPSGAGTGADGRPAADLPPGPPGTGLPDARRAEIGRTREAAWQRTLATLDAGLAVAVDYGHTAGARPPFGTLTGYRGGRQAAPVPDGSMDLTAHVAMDTLPGTLTTQREALHALGVQGHRPPLALAARDASAYVRALAAATEAAELTARGALGDFLWLATPVSASCADLLAPRSRG</sequence>